<feature type="binding site" evidence="14">
    <location>
        <begin position="356"/>
        <end position="359"/>
    </location>
    <ligand>
        <name>4-CDP-2-C-methyl-D-erythritol 2-phosphate</name>
        <dbReference type="ChEBI" id="CHEBI:57919"/>
    </ligand>
</feature>
<dbReference type="InterPro" id="IPR029044">
    <property type="entry name" value="Nucleotide-diphossugar_trans"/>
</dbReference>
<dbReference type="PROSITE" id="PS01295">
    <property type="entry name" value="ISPD"/>
    <property type="match status" value="1"/>
</dbReference>
<comment type="similarity">
    <text evidence="14">In the C-terminal section; belongs to the IspF family.</text>
</comment>
<keyword evidence="11 14" id="KW-0414">Isoprene biosynthesis</keyword>
<evidence type="ECO:0000313" key="16">
    <source>
        <dbReference type="EMBL" id="SFM15192.1"/>
    </source>
</evidence>
<comment type="catalytic activity">
    <reaction evidence="2 14">
        <text>2-C-methyl-D-erythritol 4-phosphate + CTP + H(+) = 4-CDP-2-C-methyl-D-erythritol + diphosphate</text>
        <dbReference type="Rhea" id="RHEA:13429"/>
        <dbReference type="ChEBI" id="CHEBI:15378"/>
        <dbReference type="ChEBI" id="CHEBI:33019"/>
        <dbReference type="ChEBI" id="CHEBI:37563"/>
        <dbReference type="ChEBI" id="CHEBI:57823"/>
        <dbReference type="ChEBI" id="CHEBI:58262"/>
        <dbReference type="EC" id="2.7.7.60"/>
    </reaction>
</comment>
<feature type="site" description="Transition state stabilizer" evidence="14">
    <location>
        <position position="357"/>
    </location>
</feature>
<keyword evidence="13 14" id="KW-0511">Multifunctional enzyme</keyword>
<feature type="binding site" evidence="14">
    <location>
        <position position="366"/>
    </location>
    <ligand>
        <name>4-CDP-2-C-methyl-D-erythritol 2-phosphate</name>
        <dbReference type="ChEBI" id="CHEBI:57919"/>
    </ligand>
</feature>
<comment type="function">
    <text evidence="14">Bifunctional enzyme that catalyzes the formation of 4-diphosphocytidyl-2-C-methyl-D-erythritol from CTP and 2-C-methyl-D-erythritol 4-phosphate (MEP) (IspD), and catalyzes the conversion of 4-diphosphocytidyl-2-C-methyl-D-erythritol 2-phosphate (CDP-ME2P) to 2-C-methyl-D-erythritol 2,4-cyclodiphosphate (ME-CPP) with a corresponding release of cytidine 5-monophosphate (CMP) (IspF).</text>
</comment>
<feature type="domain" description="2-C-methyl-D-erythritol 2,4-cyclodiphosphate synthase" evidence="15">
    <location>
        <begin position="225"/>
        <end position="378"/>
    </location>
</feature>
<evidence type="ECO:0000256" key="13">
    <source>
        <dbReference type="ARBA" id="ARBA00023268"/>
    </source>
</evidence>
<comment type="caution">
    <text evidence="14">Lacks conserved residue(s) required for the propagation of feature annotation.</text>
</comment>
<dbReference type="EC" id="4.6.1.12" evidence="14"/>
<feature type="site" description="Transition state stabilizer" evidence="14">
    <location>
        <position position="258"/>
    </location>
</feature>
<name>A0A1I4NI29_9RHOB</name>
<feature type="binding site" evidence="14">
    <location>
        <position position="266"/>
    </location>
    <ligand>
        <name>a divalent metal cation</name>
        <dbReference type="ChEBI" id="CHEBI:60240"/>
    </ligand>
</feature>
<evidence type="ECO:0000256" key="8">
    <source>
        <dbReference type="ARBA" id="ARBA00022679"/>
    </source>
</evidence>
<dbReference type="Gene3D" id="3.90.550.10">
    <property type="entry name" value="Spore Coat Polysaccharide Biosynthesis Protein SpsA, Chain A"/>
    <property type="match status" value="1"/>
</dbReference>
<proteinExistence type="inferred from homology"/>
<keyword evidence="17" id="KW-1185">Reference proteome</keyword>
<evidence type="ECO:0000256" key="3">
    <source>
        <dbReference type="ARBA" id="ARBA00001968"/>
    </source>
</evidence>
<dbReference type="UniPathway" id="UPA00056">
    <property type="reaction ID" value="UER00093"/>
</dbReference>
<dbReference type="InterPro" id="IPR036571">
    <property type="entry name" value="MECDP_synthase_sf"/>
</dbReference>
<dbReference type="NCBIfam" id="NF006899">
    <property type="entry name" value="PRK09382.1"/>
    <property type="match status" value="1"/>
</dbReference>
<comment type="similarity">
    <text evidence="6">Belongs to the IspF family.</text>
</comment>
<dbReference type="FunFam" id="3.30.1330.50:FF:000003">
    <property type="entry name" value="2-C-methyl-D-erythritol 2,4-cyclodiphosphate synthase"/>
    <property type="match status" value="1"/>
</dbReference>
<dbReference type="STRING" id="254406.SAMN04488042_104208"/>
<dbReference type="InterPro" id="IPR001228">
    <property type="entry name" value="IspD"/>
</dbReference>
<reference evidence="16 17" key="1">
    <citation type="submission" date="2016-10" db="EMBL/GenBank/DDBJ databases">
        <authorList>
            <person name="de Groot N.N."/>
        </authorList>
    </citation>
    <scope>NUCLEOTIDE SEQUENCE [LARGE SCALE GENOMIC DNA]</scope>
    <source>
        <strain evidence="16 17">DSM 15283</strain>
    </source>
</reference>
<dbReference type="EC" id="2.7.7.60" evidence="14"/>
<accession>A0A1I4NI29</accession>
<feature type="region of interest" description="2-C-methyl-D-erythritol 4-phosphate cytidylyltransferase" evidence="14">
    <location>
        <begin position="1"/>
        <end position="225"/>
    </location>
</feature>
<dbReference type="InterPro" id="IPR018294">
    <property type="entry name" value="ISPD_synthase_CS"/>
</dbReference>
<dbReference type="PANTHER" id="PTHR43181">
    <property type="entry name" value="2-C-METHYL-D-ERYTHRITOL 2,4-CYCLODIPHOSPHATE SYNTHASE, CHLOROPLASTIC"/>
    <property type="match status" value="1"/>
</dbReference>
<dbReference type="InterPro" id="IPR003526">
    <property type="entry name" value="MECDP_synthase"/>
</dbReference>
<dbReference type="Proteomes" id="UP000199144">
    <property type="component" value="Unassembled WGS sequence"/>
</dbReference>
<dbReference type="NCBIfam" id="TIGR00453">
    <property type="entry name" value="ispD"/>
    <property type="match status" value="1"/>
</dbReference>
<dbReference type="InterPro" id="IPR026596">
    <property type="entry name" value="IspD/F"/>
</dbReference>
<evidence type="ECO:0000256" key="7">
    <source>
        <dbReference type="ARBA" id="ARBA00009789"/>
    </source>
</evidence>
<dbReference type="Gene3D" id="3.30.1330.50">
    <property type="entry name" value="2-C-methyl-D-erythritol 2,4-cyclodiphosphate synthase"/>
    <property type="match status" value="1"/>
</dbReference>
<dbReference type="CDD" id="cd00554">
    <property type="entry name" value="MECDP_synthase"/>
    <property type="match status" value="1"/>
</dbReference>
<dbReference type="AlphaFoldDB" id="A0A1I4NI29"/>
<gene>
    <name evidence="14" type="primary">ispDF</name>
    <name evidence="16" type="ORF">SAMN04488042_104208</name>
</gene>
<feature type="binding site" evidence="14">
    <location>
        <position position="232"/>
    </location>
    <ligand>
        <name>a divalent metal cation</name>
        <dbReference type="ChEBI" id="CHEBI:60240"/>
    </ligand>
</feature>
<comment type="cofactor">
    <cofactor evidence="3 14">
        <name>a divalent metal cation</name>
        <dbReference type="ChEBI" id="CHEBI:60240"/>
    </cofactor>
</comment>
<comment type="similarity">
    <text evidence="7">Belongs to the IspD/TarI cytidylyltransferase family. IspD subfamily.</text>
</comment>
<comment type="similarity">
    <text evidence="14">In the N-terminal section; belongs to the IspD/TarI cytidylyltransferase family. IspD subfamily.</text>
</comment>
<dbReference type="InterPro" id="IPR034683">
    <property type="entry name" value="IspD/TarI"/>
</dbReference>
<organism evidence="16 17">
    <name type="scientific">Shimia aestuarii</name>
    <dbReference type="NCBI Taxonomy" id="254406"/>
    <lineage>
        <taxon>Bacteria</taxon>
        <taxon>Pseudomonadati</taxon>
        <taxon>Pseudomonadota</taxon>
        <taxon>Alphaproteobacteria</taxon>
        <taxon>Rhodobacterales</taxon>
        <taxon>Roseobacteraceae</taxon>
    </lineage>
</organism>
<dbReference type="GO" id="GO:0016114">
    <property type="term" value="P:terpenoid biosynthetic process"/>
    <property type="evidence" value="ECO:0007669"/>
    <property type="project" value="InterPro"/>
</dbReference>
<feature type="binding site" evidence="14">
    <location>
        <begin position="258"/>
        <end position="259"/>
    </location>
    <ligand>
        <name>4-CDP-2-C-methyl-D-erythritol 2-phosphate</name>
        <dbReference type="ChEBI" id="CHEBI:57919"/>
    </ligand>
</feature>
<dbReference type="SUPFAM" id="SSF69765">
    <property type="entry name" value="IpsF-like"/>
    <property type="match status" value="1"/>
</dbReference>
<keyword evidence="12 14" id="KW-0456">Lyase</keyword>
<keyword evidence="8 14" id="KW-0808">Transferase</keyword>
<keyword evidence="9 14" id="KW-0548">Nucleotidyltransferase</keyword>
<sequence>MTNSDFKTAAVIVAAGRGTRAGGGLPKQWRPLAGRRVADWTLARFVAHPGIDHIVLVIHPDDHSFAEGLEVEVVHGGATRDASVQAGLEALKGHGFSHVLIHDVARAGISDQTITAVLDALRNGSLGAAPALPVTDALWRGTDGKVSGTQSRENLYRAQTPQGFAYDAILAAHRTHPGGAADDVEVARAAGLDVAIVAGDEGNLKITTPEDFARLDAHLRGRMDIRLGNGFDVHAFESGDHVTLCGVNIPHDKALKGHSDADVGMHAVTDAIYGALAKGDIGRHFPPSEAEWKGADSAIFLRHAVNLAKEMGFAISNIDCTLICERPKVGPHAAAMTARMSEIMDLDADRVSIKATTSEKLGFTGREEGIAALATATLVKS</sequence>
<dbReference type="GO" id="GO:0046872">
    <property type="term" value="F:metal ion binding"/>
    <property type="evidence" value="ECO:0007669"/>
    <property type="project" value="UniProtKB-KW"/>
</dbReference>
<dbReference type="HAMAP" id="MF_01520">
    <property type="entry name" value="IspDF"/>
    <property type="match status" value="1"/>
</dbReference>
<feature type="binding site" evidence="14">
    <location>
        <position position="363"/>
    </location>
    <ligand>
        <name>4-CDP-2-C-methyl-D-erythritol 2-phosphate</name>
        <dbReference type="ChEBI" id="CHEBI:57919"/>
    </ligand>
</feature>
<evidence type="ECO:0000256" key="6">
    <source>
        <dbReference type="ARBA" id="ARBA00008480"/>
    </source>
</evidence>
<evidence type="ECO:0000256" key="9">
    <source>
        <dbReference type="ARBA" id="ARBA00022695"/>
    </source>
</evidence>
<evidence type="ECO:0000256" key="11">
    <source>
        <dbReference type="ARBA" id="ARBA00023229"/>
    </source>
</evidence>
<evidence type="ECO:0000256" key="5">
    <source>
        <dbReference type="ARBA" id="ARBA00004787"/>
    </source>
</evidence>
<feature type="site" description="Positions MEP for the nucleophilic attack" evidence="14">
    <location>
        <position position="205"/>
    </location>
</feature>
<evidence type="ECO:0000256" key="12">
    <source>
        <dbReference type="ARBA" id="ARBA00023239"/>
    </source>
</evidence>
<evidence type="ECO:0000313" key="17">
    <source>
        <dbReference type="Proteomes" id="UP000199144"/>
    </source>
</evidence>
<evidence type="ECO:0000259" key="15">
    <source>
        <dbReference type="Pfam" id="PF02542"/>
    </source>
</evidence>
<dbReference type="PANTHER" id="PTHR43181:SF1">
    <property type="entry name" value="2-C-METHYL-D-ERYTHRITOL 2,4-CYCLODIPHOSPHATE SYNTHASE, CHLOROPLASTIC"/>
    <property type="match status" value="1"/>
</dbReference>
<dbReference type="HAMAP" id="MF_00108">
    <property type="entry name" value="IspD"/>
    <property type="match status" value="1"/>
</dbReference>
<dbReference type="Pfam" id="PF02542">
    <property type="entry name" value="YgbB"/>
    <property type="match status" value="1"/>
</dbReference>
<evidence type="ECO:0000256" key="14">
    <source>
        <dbReference type="HAMAP-Rule" id="MF_01520"/>
    </source>
</evidence>
<dbReference type="SUPFAM" id="SSF53448">
    <property type="entry name" value="Nucleotide-diphospho-sugar transferases"/>
    <property type="match status" value="1"/>
</dbReference>
<feature type="binding site" evidence="14">
    <location>
        <begin position="280"/>
        <end position="282"/>
    </location>
    <ligand>
        <name>4-CDP-2-C-methyl-D-erythritol 2-phosphate</name>
        <dbReference type="ChEBI" id="CHEBI:57919"/>
    </ligand>
</feature>
<keyword evidence="10 14" id="KW-0479">Metal-binding</keyword>
<dbReference type="PROSITE" id="PS01350">
    <property type="entry name" value="ISPF"/>
    <property type="match status" value="1"/>
</dbReference>
<dbReference type="OrthoDB" id="9804336at2"/>
<comment type="pathway">
    <text evidence="5 14">Isoprenoid biosynthesis; isopentenyl diphosphate biosynthesis via DXP pathway; isopentenyl diphosphate from 1-deoxy-D-xylulose 5-phosphate: step 2/6.</text>
</comment>
<dbReference type="Pfam" id="PF01128">
    <property type="entry name" value="IspD"/>
    <property type="match status" value="1"/>
</dbReference>
<dbReference type="RefSeq" id="WP_093094086.1">
    <property type="nucleotide sequence ID" value="NZ_FOTQ01000004.1"/>
</dbReference>
<evidence type="ECO:0000256" key="4">
    <source>
        <dbReference type="ARBA" id="ARBA00004709"/>
    </source>
</evidence>
<dbReference type="GO" id="GO:0019288">
    <property type="term" value="P:isopentenyl diphosphate biosynthetic process, methylerythritol 4-phosphate pathway"/>
    <property type="evidence" value="ECO:0007669"/>
    <property type="project" value="UniProtKB-UniRule"/>
</dbReference>
<feature type="site" description="Transition state stabilizer" evidence="14">
    <location>
        <position position="27"/>
    </location>
</feature>
<evidence type="ECO:0000256" key="10">
    <source>
        <dbReference type="ARBA" id="ARBA00022723"/>
    </source>
</evidence>
<dbReference type="EMBL" id="FOTQ01000004">
    <property type="protein sequence ID" value="SFM15192.1"/>
    <property type="molecule type" value="Genomic_DNA"/>
</dbReference>
<dbReference type="NCBIfam" id="TIGR00151">
    <property type="entry name" value="ispF"/>
    <property type="match status" value="1"/>
</dbReference>
<comment type="catalytic activity">
    <reaction evidence="1 14">
        <text>4-CDP-2-C-methyl-D-erythritol 2-phosphate = 2-C-methyl-D-erythritol 2,4-cyclic diphosphate + CMP</text>
        <dbReference type="Rhea" id="RHEA:23864"/>
        <dbReference type="ChEBI" id="CHEBI:57919"/>
        <dbReference type="ChEBI" id="CHEBI:58483"/>
        <dbReference type="ChEBI" id="CHEBI:60377"/>
        <dbReference type="EC" id="4.6.1.12"/>
    </reaction>
</comment>
<feature type="binding site" evidence="14">
    <location>
        <begin position="232"/>
        <end position="234"/>
    </location>
    <ligand>
        <name>4-CDP-2-C-methyl-D-erythritol 2-phosphate</name>
        <dbReference type="ChEBI" id="CHEBI:57919"/>
    </ligand>
</feature>
<evidence type="ECO:0000256" key="2">
    <source>
        <dbReference type="ARBA" id="ARBA00001282"/>
    </source>
</evidence>
<feature type="site" description="Transition state stabilizer" evidence="14">
    <location>
        <position position="20"/>
    </location>
</feature>
<protein>
    <recommendedName>
        <fullName evidence="14">Bifunctional enzyme IspD/IspF</fullName>
    </recommendedName>
    <domain>
        <recommendedName>
            <fullName evidence="14">2-C-methyl-D-erythritol 4-phosphate cytidylyltransferase</fullName>
            <ecNumber evidence="14">2.7.7.60</ecNumber>
        </recommendedName>
        <alternativeName>
            <fullName evidence="14">4-diphosphocytidyl-2C-methyl-D-erythritol synthase</fullName>
        </alternativeName>
        <alternativeName>
            <fullName evidence="14">MEP cytidylyltransferase</fullName>
            <shortName evidence="14">MCT</shortName>
        </alternativeName>
    </domain>
    <domain>
        <recommendedName>
            <fullName evidence="14">2-C-methyl-D-erythritol 2,4-cyclodiphosphate synthase</fullName>
            <shortName evidence="14">MECDP-synthase</shortName>
            <shortName evidence="14">MECPP-synthase</shortName>
            <shortName evidence="14">MECPS</shortName>
            <ecNumber evidence="14">4.6.1.12</ecNumber>
        </recommendedName>
    </domain>
</protein>
<dbReference type="GO" id="GO:0008685">
    <property type="term" value="F:2-C-methyl-D-erythritol 2,4-cyclodiphosphate synthase activity"/>
    <property type="evidence" value="ECO:0007669"/>
    <property type="project" value="UniProtKB-UniRule"/>
</dbReference>
<dbReference type="HAMAP" id="MF_00107">
    <property type="entry name" value="IspF"/>
    <property type="match status" value="1"/>
</dbReference>
<comment type="pathway">
    <text evidence="4 14">Isoprenoid biosynthesis; isopentenyl diphosphate biosynthesis via DXP pathway; isopentenyl diphosphate from 1-deoxy-D-xylulose 5-phosphate: step 4/6.</text>
</comment>
<evidence type="ECO:0000256" key="1">
    <source>
        <dbReference type="ARBA" id="ARBA00000200"/>
    </source>
</evidence>
<feature type="binding site" evidence="14">
    <location>
        <position position="234"/>
    </location>
    <ligand>
        <name>a divalent metal cation</name>
        <dbReference type="ChEBI" id="CHEBI:60240"/>
    </ligand>
</feature>
<feature type="region of interest" description="2-C-methyl-D-erythritol 2,4-cyclodiphosphate synthase" evidence="14">
    <location>
        <begin position="226"/>
        <end position="381"/>
    </location>
</feature>
<dbReference type="GO" id="GO:0050518">
    <property type="term" value="F:2-C-methyl-D-erythritol 4-phosphate cytidylyltransferase activity"/>
    <property type="evidence" value="ECO:0007669"/>
    <property type="project" value="UniProtKB-UniRule"/>
</dbReference>
<dbReference type="InterPro" id="IPR020555">
    <property type="entry name" value="MECDP_synthase_CS"/>
</dbReference>
<feature type="site" description="Positions MEP for the nucleophilic attack" evidence="14">
    <location>
        <position position="152"/>
    </location>
</feature>
<dbReference type="CDD" id="cd02516">
    <property type="entry name" value="CDP-ME_synthetase"/>
    <property type="match status" value="1"/>
</dbReference>